<dbReference type="OrthoDB" id="60843at2759"/>
<keyword evidence="1" id="KW-0904">Protein phosphatase</keyword>
<keyword evidence="1" id="KW-0479">Metal-binding</keyword>
<dbReference type="PANTHER" id="PTHR12320">
    <property type="entry name" value="PROTEIN PHOSPHATASE 2C"/>
    <property type="match status" value="1"/>
</dbReference>
<feature type="domain" description="PPM-type phosphatase" evidence="2">
    <location>
        <begin position="139"/>
        <end position="399"/>
    </location>
</feature>
<dbReference type="AlphaFoldDB" id="A0A1R2BEH5"/>
<comment type="cofactor">
    <cofactor evidence="1">
        <name>Mn(2+)</name>
        <dbReference type="ChEBI" id="CHEBI:29035"/>
    </cofactor>
</comment>
<dbReference type="SUPFAM" id="SSF81606">
    <property type="entry name" value="PP2C-like"/>
    <property type="match status" value="1"/>
</dbReference>
<organism evidence="3 4">
    <name type="scientific">Stentor coeruleus</name>
    <dbReference type="NCBI Taxonomy" id="5963"/>
    <lineage>
        <taxon>Eukaryota</taxon>
        <taxon>Sar</taxon>
        <taxon>Alveolata</taxon>
        <taxon>Ciliophora</taxon>
        <taxon>Postciliodesmatophora</taxon>
        <taxon>Heterotrichea</taxon>
        <taxon>Heterotrichida</taxon>
        <taxon>Stentoridae</taxon>
        <taxon>Stentor</taxon>
    </lineage>
</organism>
<comment type="catalytic activity">
    <reaction evidence="1">
        <text>O-phospho-L-seryl-[protein] + H2O = L-seryl-[protein] + phosphate</text>
        <dbReference type="Rhea" id="RHEA:20629"/>
        <dbReference type="Rhea" id="RHEA-COMP:9863"/>
        <dbReference type="Rhea" id="RHEA-COMP:11604"/>
        <dbReference type="ChEBI" id="CHEBI:15377"/>
        <dbReference type="ChEBI" id="CHEBI:29999"/>
        <dbReference type="ChEBI" id="CHEBI:43474"/>
        <dbReference type="ChEBI" id="CHEBI:83421"/>
        <dbReference type="EC" id="3.1.3.16"/>
    </reaction>
</comment>
<comment type="similarity">
    <text evidence="1">Belongs to the PP2C family.</text>
</comment>
<dbReference type="GO" id="GO:0004722">
    <property type="term" value="F:protein serine/threonine phosphatase activity"/>
    <property type="evidence" value="ECO:0007669"/>
    <property type="project" value="UniProtKB-EC"/>
</dbReference>
<dbReference type="PANTHER" id="PTHR12320:SF1">
    <property type="entry name" value="PROTEIN PHOSPHATASE PTC7 HOMOLOG"/>
    <property type="match status" value="1"/>
</dbReference>
<dbReference type="SMART" id="SM00332">
    <property type="entry name" value="PP2Cc"/>
    <property type="match status" value="1"/>
</dbReference>
<keyword evidence="4" id="KW-1185">Reference proteome</keyword>
<sequence>MDADPLTYEYLKRLFLSLAKFFYLANFKIHRKHNARLYRITFKKTSGLTSTYLNISSNNRILSKQMKFSITFNEYYLEIWLPPRSEFYITQQNTSFLIDSFPQINSATGKLVNAIPEPKRFKAQPVVFKSLRPLVLNHIFECAGYSIGKLFYLNEDAYFCTERVIGVADGIGSLRRDFGISSHDFSTELMIRCEEFVRTHSFKTGASSVNCREIIRQAYNSIECGGGSTFLLASLSGRQMNILNLGDCGMILVRFDGKYKIVFQTTAKIHSFNTPYQLSRRFSIKQLKDTKLDRIEFDKSDDISDADEFMITTMPGDIAIMGSDGLWDNMYPQEILKILEQYKGQTLDKLASIIAKIAKIRAIGNSNTPFSVTFNNQAKKSRVYAGGKIDDITVVVAKVSIKSN</sequence>
<dbReference type="GO" id="GO:0046872">
    <property type="term" value="F:metal ion binding"/>
    <property type="evidence" value="ECO:0007669"/>
    <property type="project" value="UniProtKB-UniRule"/>
</dbReference>
<gene>
    <name evidence="3" type="ORF">SteCoe_25775</name>
</gene>
<evidence type="ECO:0000313" key="4">
    <source>
        <dbReference type="Proteomes" id="UP000187209"/>
    </source>
</evidence>
<comment type="caution">
    <text evidence="3">The sequence shown here is derived from an EMBL/GenBank/DDBJ whole genome shotgun (WGS) entry which is preliminary data.</text>
</comment>
<dbReference type="InterPro" id="IPR036457">
    <property type="entry name" value="PPM-type-like_dom_sf"/>
</dbReference>
<dbReference type="SMART" id="SM00331">
    <property type="entry name" value="PP2C_SIG"/>
    <property type="match status" value="1"/>
</dbReference>
<keyword evidence="1" id="KW-0464">Manganese</keyword>
<comment type="cofactor">
    <cofactor evidence="1">
        <name>Mg(2+)</name>
        <dbReference type="ChEBI" id="CHEBI:18420"/>
    </cofactor>
</comment>
<dbReference type="InterPro" id="IPR039123">
    <property type="entry name" value="PPTC7"/>
</dbReference>
<dbReference type="PROSITE" id="PS51746">
    <property type="entry name" value="PPM_2"/>
    <property type="match status" value="1"/>
</dbReference>
<dbReference type="EC" id="3.1.3.16" evidence="1"/>
<proteinExistence type="inferred from homology"/>
<name>A0A1R2BEH5_9CILI</name>
<comment type="catalytic activity">
    <reaction evidence="1">
        <text>O-phospho-L-threonyl-[protein] + H2O = L-threonyl-[protein] + phosphate</text>
        <dbReference type="Rhea" id="RHEA:47004"/>
        <dbReference type="Rhea" id="RHEA-COMP:11060"/>
        <dbReference type="Rhea" id="RHEA-COMP:11605"/>
        <dbReference type="ChEBI" id="CHEBI:15377"/>
        <dbReference type="ChEBI" id="CHEBI:30013"/>
        <dbReference type="ChEBI" id="CHEBI:43474"/>
        <dbReference type="ChEBI" id="CHEBI:61977"/>
        <dbReference type="EC" id="3.1.3.16"/>
    </reaction>
</comment>
<keyword evidence="1" id="KW-0378">Hydrolase</keyword>
<evidence type="ECO:0000313" key="3">
    <source>
        <dbReference type="EMBL" id="OMJ75154.1"/>
    </source>
</evidence>
<keyword evidence="1" id="KW-0460">Magnesium</keyword>
<evidence type="ECO:0000256" key="1">
    <source>
        <dbReference type="RuleBase" id="RU366020"/>
    </source>
</evidence>
<dbReference type="InterPro" id="IPR001932">
    <property type="entry name" value="PPM-type_phosphatase-like_dom"/>
</dbReference>
<dbReference type="Proteomes" id="UP000187209">
    <property type="component" value="Unassembled WGS sequence"/>
</dbReference>
<dbReference type="EMBL" id="MPUH01000707">
    <property type="protein sequence ID" value="OMJ75154.1"/>
    <property type="molecule type" value="Genomic_DNA"/>
</dbReference>
<evidence type="ECO:0000259" key="2">
    <source>
        <dbReference type="PROSITE" id="PS51746"/>
    </source>
</evidence>
<reference evidence="3 4" key="1">
    <citation type="submission" date="2016-11" db="EMBL/GenBank/DDBJ databases">
        <title>The macronuclear genome of Stentor coeruleus: a giant cell with tiny introns.</title>
        <authorList>
            <person name="Slabodnick M."/>
            <person name="Ruby J.G."/>
            <person name="Reiff S.B."/>
            <person name="Swart E.C."/>
            <person name="Gosai S."/>
            <person name="Prabakaran S."/>
            <person name="Witkowska E."/>
            <person name="Larue G.E."/>
            <person name="Fisher S."/>
            <person name="Freeman R.M."/>
            <person name="Gunawardena J."/>
            <person name="Chu W."/>
            <person name="Stover N.A."/>
            <person name="Gregory B.D."/>
            <person name="Nowacki M."/>
            <person name="Derisi J."/>
            <person name="Roy S.W."/>
            <person name="Marshall W.F."/>
            <person name="Sood P."/>
        </authorList>
    </citation>
    <scope>NUCLEOTIDE SEQUENCE [LARGE SCALE GENOMIC DNA]</scope>
    <source>
        <strain evidence="3">WM001</strain>
    </source>
</reference>
<protein>
    <recommendedName>
        <fullName evidence="1">Protein phosphatase</fullName>
        <ecNumber evidence="1">3.1.3.16</ecNumber>
    </recommendedName>
</protein>
<accession>A0A1R2BEH5</accession>
<dbReference type="Gene3D" id="3.60.40.10">
    <property type="entry name" value="PPM-type phosphatase domain"/>
    <property type="match status" value="1"/>
</dbReference>